<accession>A0A6A4WIQ6</accession>
<dbReference type="AlphaFoldDB" id="A0A6A4WIQ6"/>
<evidence type="ECO:0000313" key="4">
    <source>
        <dbReference type="EMBL" id="KAF0307307.1"/>
    </source>
</evidence>
<protein>
    <submittedName>
        <fullName evidence="4">KxDL motif-containing protein</fullName>
    </submittedName>
</protein>
<dbReference type="InterPro" id="IPR039843">
    <property type="entry name" value="KXD1-like"/>
</dbReference>
<proteinExistence type="inferred from homology"/>
<sequence length="224" mass="24416">MADSLNVPEQTEAEPASEMLTSSCYGYECFQNYTAPEVFIQGLAGTVSTEDTEAIIRAQKVMLQRFEKTNAMLTNCNALSAQRLQNTTVDFKRHVQMLTEMKKDLSQVFERIRKLKTKLTNQYPKQFAEAANRTALAEEEEEPAAAAADGGADGATGGVRRRERPGRQSRAQQQLKRHSCHASVAQSSSSGGAGERPVQVSEPPPHSSSDSEAEEEASVSSTNS</sequence>
<dbReference type="GO" id="GO:0032418">
    <property type="term" value="P:lysosome localization"/>
    <property type="evidence" value="ECO:0007669"/>
    <property type="project" value="TreeGrafter"/>
</dbReference>
<dbReference type="Pfam" id="PF10241">
    <property type="entry name" value="KxDL"/>
    <property type="match status" value="1"/>
</dbReference>
<dbReference type="Proteomes" id="UP000440578">
    <property type="component" value="Unassembled WGS sequence"/>
</dbReference>
<reference evidence="4 5" key="1">
    <citation type="submission" date="2019-07" db="EMBL/GenBank/DDBJ databases">
        <title>Draft genome assembly of a fouling barnacle, Amphibalanus amphitrite (Darwin, 1854): The first reference genome for Thecostraca.</title>
        <authorList>
            <person name="Kim W."/>
        </authorList>
    </citation>
    <scope>NUCLEOTIDE SEQUENCE [LARGE SCALE GENOMIC DNA]</scope>
    <source>
        <strain evidence="4">SNU_AA5</strain>
        <tissue evidence="4">Soma without cirri and trophi</tissue>
    </source>
</reference>
<feature type="domain" description="KxDL" evidence="3">
    <location>
        <begin position="43"/>
        <end position="127"/>
    </location>
</feature>
<evidence type="ECO:0000256" key="1">
    <source>
        <dbReference type="ARBA" id="ARBA00005913"/>
    </source>
</evidence>
<dbReference type="OrthoDB" id="10258877at2759"/>
<evidence type="ECO:0000313" key="5">
    <source>
        <dbReference type="Proteomes" id="UP000440578"/>
    </source>
</evidence>
<keyword evidence="5" id="KW-1185">Reference proteome</keyword>
<feature type="region of interest" description="Disordered" evidence="2">
    <location>
        <begin position="131"/>
        <end position="224"/>
    </location>
</feature>
<evidence type="ECO:0000259" key="3">
    <source>
        <dbReference type="Pfam" id="PF10241"/>
    </source>
</evidence>
<evidence type="ECO:0000256" key="2">
    <source>
        <dbReference type="SAM" id="MobiDB-lite"/>
    </source>
</evidence>
<comment type="similarity">
    <text evidence="1">Belongs to the KXD1 family.</text>
</comment>
<dbReference type="InterPro" id="IPR019371">
    <property type="entry name" value="KxDL_dom"/>
</dbReference>
<organism evidence="4 5">
    <name type="scientific">Amphibalanus amphitrite</name>
    <name type="common">Striped barnacle</name>
    <name type="synonym">Balanus amphitrite</name>
    <dbReference type="NCBI Taxonomy" id="1232801"/>
    <lineage>
        <taxon>Eukaryota</taxon>
        <taxon>Metazoa</taxon>
        <taxon>Ecdysozoa</taxon>
        <taxon>Arthropoda</taxon>
        <taxon>Crustacea</taxon>
        <taxon>Multicrustacea</taxon>
        <taxon>Cirripedia</taxon>
        <taxon>Thoracica</taxon>
        <taxon>Thoracicalcarea</taxon>
        <taxon>Balanomorpha</taxon>
        <taxon>Balanoidea</taxon>
        <taxon>Balanidae</taxon>
        <taxon>Amphibalaninae</taxon>
        <taxon>Amphibalanus</taxon>
    </lineage>
</organism>
<dbReference type="GO" id="GO:0099078">
    <property type="term" value="C:BORC complex"/>
    <property type="evidence" value="ECO:0007669"/>
    <property type="project" value="TreeGrafter"/>
</dbReference>
<dbReference type="EMBL" id="VIIS01000589">
    <property type="protein sequence ID" value="KAF0307306.1"/>
    <property type="molecule type" value="Genomic_DNA"/>
</dbReference>
<dbReference type="EMBL" id="VIIS01000589">
    <property type="protein sequence ID" value="KAF0307307.1"/>
    <property type="molecule type" value="Genomic_DNA"/>
</dbReference>
<gene>
    <name evidence="4" type="ORF">FJT64_021319</name>
</gene>
<dbReference type="PANTHER" id="PTHR13511:SF0">
    <property type="entry name" value="KXDL MOTIF-CONTAINING PROTEIN 1"/>
    <property type="match status" value="1"/>
</dbReference>
<comment type="caution">
    <text evidence="4">The sequence shown here is derived from an EMBL/GenBank/DDBJ whole genome shotgun (WGS) entry which is preliminary data.</text>
</comment>
<name>A0A6A4WIQ6_AMPAM</name>
<dbReference type="PANTHER" id="PTHR13511">
    <property type="entry name" value="KXDL MOTIF-CONTAINING PROTEIN 1"/>
    <property type="match status" value="1"/>
</dbReference>